<comment type="caution">
    <text evidence="2">The sequence shown here is derived from an EMBL/GenBank/DDBJ whole genome shotgun (WGS) entry which is preliminary data.</text>
</comment>
<dbReference type="InterPro" id="IPR036249">
    <property type="entry name" value="Thioredoxin-like_sf"/>
</dbReference>
<dbReference type="AlphaFoldDB" id="A0AAP8BCA4"/>
<dbReference type="Proteomes" id="UP000194131">
    <property type="component" value="Unassembled WGS sequence"/>
</dbReference>
<dbReference type="InterPro" id="IPR002109">
    <property type="entry name" value="Glutaredoxin"/>
</dbReference>
<dbReference type="Pfam" id="PF00462">
    <property type="entry name" value="Glutaredoxin"/>
    <property type="match status" value="1"/>
</dbReference>
<evidence type="ECO:0000259" key="1">
    <source>
        <dbReference type="Pfam" id="PF00462"/>
    </source>
</evidence>
<feature type="domain" description="Glutaredoxin" evidence="1">
    <location>
        <begin position="4"/>
        <end position="58"/>
    </location>
</feature>
<dbReference type="CDD" id="cd02976">
    <property type="entry name" value="NrdH"/>
    <property type="match status" value="1"/>
</dbReference>
<reference evidence="2 3" key="1">
    <citation type="submission" date="2016-12" db="EMBL/GenBank/DDBJ databases">
        <title>Genome Sequences of Twelve Sporeforming Bacillus Species Isolated from Foods.</title>
        <authorList>
            <person name="De Jong A."/>
            <person name="Holsappel S."/>
            <person name="Kuipers O.P."/>
        </authorList>
    </citation>
    <scope>NUCLEOTIDE SEQUENCE [LARGE SCALE GENOMIC DNA]</scope>
    <source>
        <strain evidence="2 3">S3E15</strain>
    </source>
</reference>
<sequence length="81" mass="9337">MKEIILYGHDRCPYCVNAKDWLGKNSIPFLMKDITIKENADEYAQYNEQGVPLLVVKDLENQTEEKLLGFNPDSYAKKIGK</sequence>
<dbReference type="InterPro" id="IPR011767">
    <property type="entry name" value="GLR_AS"/>
</dbReference>
<gene>
    <name evidence="2" type="ORF">S3E15_03899</name>
</gene>
<dbReference type="Gene3D" id="3.40.30.10">
    <property type="entry name" value="Glutaredoxin"/>
    <property type="match status" value="1"/>
</dbReference>
<name>A0AAP8BCA4_BACMY</name>
<accession>A0AAP8BCA4</accession>
<proteinExistence type="predicted"/>
<dbReference type="PROSITE" id="PS51354">
    <property type="entry name" value="GLUTAREDOXIN_2"/>
    <property type="match status" value="1"/>
</dbReference>
<protein>
    <recommendedName>
        <fullName evidence="1">Glutaredoxin domain-containing protein</fullName>
    </recommendedName>
</protein>
<organism evidence="2 3">
    <name type="scientific">Bacillus mycoides</name>
    <dbReference type="NCBI Taxonomy" id="1405"/>
    <lineage>
        <taxon>Bacteria</taxon>
        <taxon>Bacillati</taxon>
        <taxon>Bacillota</taxon>
        <taxon>Bacilli</taxon>
        <taxon>Bacillales</taxon>
        <taxon>Bacillaceae</taxon>
        <taxon>Bacillus</taxon>
        <taxon>Bacillus cereus group</taxon>
    </lineage>
</organism>
<dbReference type="PROSITE" id="PS00195">
    <property type="entry name" value="GLUTAREDOXIN_1"/>
    <property type="match status" value="1"/>
</dbReference>
<evidence type="ECO:0000313" key="2">
    <source>
        <dbReference type="EMBL" id="OSX89421.1"/>
    </source>
</evidence>
<dbReference type="SUPFAM" id="SSF52833">
    <property type="entry name" value="Thioredoxin-like"/>
    <property type="match status" value="1"/>
</dbReference>
<dbReference type="RefSeq" id="WP_087963206.1">
    <property type="nucleotide sequence ID" value="NZ_JARMBR010000040.1"/>
</dbReference>
<dbReference type="EMBL" id="MRWU01000034">
    <property type="protein sequence ID" value="OSX89421.1"/>
    <property type="molecule type" value="Genomic_DNA"/>
</dbReference>
<evidence type="ECO:0000313" key="3">
    <source>
        <dbReference type="Proteomes" id="UP000194131"/>
    </source>
</evidence>